<evidence type="ECO:0000313" key="1">
    <source>
        <dbReference type="EMBL" id="MFK3866284.1"/>
    </source>
</evidence>
<proteinExistence type="predicted"/>
<comment type="caution">
    <text evidence="1">The sequence shown here is derived from an EMBL/GenBank/DDBJ whole genome shotgun (WGS) entry which is preliminary data.</text>
</comment>
<accession>A0ABW8L5E9</accession>
<gene>
    <name evidence="1" type="ORF">ACI2JU_20760</name>
</gene>
<dbReference type="RefSeq" id="WP_182717925.1">
    <property type="nucleotide sequence ID" value="NZ_JBJDOT010000042.1"/>
</dbReference>
<protein>
    <submittedName>
        <fullName evidence="1">DsbA family protein</fullName>
    </submittedName>
</protein>
<name>A0ABW8L5E9_9GAMM</name>
<dbReference type="Proteomes" id="UP001620262">
    <property type="component" value="Unassembled WGS sequence"/>
</dbReference>
<keyword evidence="2" id="KW-1185">Reference proteome</keyword>
<sequence length="215" mass="23781">MKTLHFIMDPQCGWCYAVAPLIDELTQLTTIDIKLYGGGLFSGANKRQLSADFHQQIIAMDNRITSLTGQVFSPTYYETLLDDKQRILDSDTPITALLAGGSLGLNTVAMLHRMQVDQFVLGRSQSDIANLANIATQLGASSRAFLNAFDLFSGEKTQQQIIKARQMLNLVGGSGFPTLAFEHGDGAFTKLDHSRYYGQPQQWLAYVKQLINTID</sequence>
<dbReference type="InterPro" id="IPR036249">
    <property type="entry name" value="Thioredoxin-like_sf"/>
</dbReference>
<dbReference type="CDD" id="cd03025">
    <property type="entry name" value="DsbA_FrnE_like"/>
    <property type="match status" value="1"/>
</dbReference>
<evidence type="ECO:0000313" key="2">
    <source>
        <dbReference type="Proteomes" id="UP001620262"/>
    </source>
</evidence>
<dbReference type="Gene3D" id="3.40.30.10">
    <property type="entry name" value="Glutaredoxin"/>
    <property type="match status" value="1"/>
</dbReference>
<organism evidence="1 2">
    <name type="scientific">Pseudoalteromonas rhizosphaerae</name>
    <dbReference type="NCBI Taxonomy" id="2518973"/>
    <lineage>
        <taxon>Bacteria</taxon>
        <taxon>Pseudomonadati</taxon>
        <taxon>Pseudomonadota</taxon>
        <taxon>Gammaproteobacteria</taxon>
        <taxon>Alteromonadales</taxon>
        <taxon>Pseudoalteromonadaceae</taxon>
        <taxon>Pseudoalteromonas</taxon>
    </lineage>
</organism>
<reference evidence="1 2" key="1">
    <citation type="submission" date="2024-11" db="EMBL/GenBank/DDBJ databases">
        <title>The Natural Products Discovery Center: Release of the First 8490 Sequenced Strains for Exploring Actinobacteria Biosynthetic Diversity.</title>
        <authorList>
            <person name="Kalkreuter E."/>
            <person name="Kautsar S.A."/>
            <person name="Yang D."/>
            <person name="Bader C.D."/>
            <person name="Teijaro C.N."/>
            <person name="Fluegel L."/>
            <person name="Davis C.M."/>
            <person name="Simpson J.R."/>
            <person name="Lauterbach L."/>
            <person name="Steele A.D."/>
            <person name="Gui C."/>
            <person name="Meng S."/>
            <person name="Li G."/>
            <person name="Viehrig K."/>
            <person name="Ye F."/>
            <person name="Su P."/>
            <person name="Kiefer A.F."/>
            <person name="Nichols A."/>
            <person name="Cepeda A.J."/>
            <person name="Yan W."/>
            <person name="Fan B."/>
            <person name="Jiang Y."/>
            <person name="Adhikari A."/>
            <person name="Zheng C.-J."/>
            <person name="Schuster L."/>
            <person name="Cowan T.M."/>
            <person name="Smanski M.J."/>
            <person name="Chevrette M.G."/>
            <person name="De Carvalho L.P.S."/>
            <person name="Shen B."/>
        </authorList>
    </citation>
    <scope>NUCLEOTIDE SEQUENCE [LARGE SCALE GENOMIC DNA]</scope>
    <source>
        <strain evidence="1 2">NPDC078403</strain>
    </source>
</reference>
<dbReference type="SUPFAM" id="SSF52833">
    <property type="entry name" value="Thioredoxin-like"/>
    <property type="match status" value="1"/>
</dbReference>
<dbReference type="EMBL" id="JBJDOT010000042">
    <property type="protein sequence ID" value="MFK3866284.1"/>
    <property type="molecule type" value="Genomic_DNA"/>
</dbReference>